<evidence type="ECO:0000259" key="1">
    <source>
        <dbReference type="Pfam" id="PF00117"/>
    </source>
</evidence>
<dbReference type="InterPro" id="IPR044992">
    <property type="entry name" value="ChyE-like"/>
</dbReference>
<proteinExistence type="predicted"/>
<dbReference type="InterPro" id="IPR017926">
    <property type="entry name" value="GATASE"/>
</dbReference>
<evidence type="ECO:0000313" key="2">
    <source>
        <dbReference type="EMBL" id="MCA6064627.1"/>
    </source>
</evidence>
<evidence type="ECO:0000313" key="3">
    <source>
        <dbReference type="Proteomes" id="UP000714380"/>
    </source>
</evidence>
<dbReference type="InterPro" id="IPR029062">
    <property type="entry name" value="Class_I_gatase-like"/>
</dbReference>
<dbReference type="SUPFAM" id="SSF52317">
    <property type="entry name" value="Class I glutamine amidotransferase-like"/>
    <property type="match status" value="1"/>
</dbReference>
<feature type="domain" description="Glutamine amidotransferase" evidence="1">
    <location>
        <begin position="22"/>
        <end position="190"/>
    </location>
</feature>
<gene>
    <name evidence="2" type="ORF">I9W95_13515</name>
</gene>
<comment type="caution">
    <text evidence="2">The sequence shown here is derived from an EMBL/GenBank/DDBJ whole genome shotgun (WGS) entry which is preliminary data.</text>
</comment>
<sequence length="234" mass="26934">MKTLGLLETDELYDDLRSDYGSYGQMFRSFFSQLGAPFNYRFYDVHAGELPASFDECDAWLITGSKAGVYDELPWIAPLQQWIREAYAHDSRLIGVCFGHQLLAHTLGGYAARSPKGWGIGVHTTRVEHYPVWLNEDQSHIRLIYSHRDQVETLPPQARRLASSEFCENAAFFIGQQVMAFQGHPEFTAEYARRLLPRREQCIGSDTFQRGMSTLEQPNDSERVGRWLMEFIQL</sequence>
<dbReference type="PANTHER" id="PTHR42695:SF5">
    <property type="entry name" value="GLUTAMINE AMIDOTRANSFERASE YLR126C-RELATED"/>
    <property type="match status" value="1"/>
</dbReference>
<dbReference type="Pfam" id="PF00117">
    <property type="entry name" value="GATase"/>
    <property type="match status" value="1"/>
</dbReference>
<keyword evidence="3" id="KW-1185">Reference proteome</keyword>
<dbReference type="CDD" id="cd01741">
    <property type="entry name" value="GATase1_1"/>
    <property type="match status" value="1"/>
</dbReference>
<reference evidence="2 3" key="1">
    <citation type="submission" date="2020-12" db="EMBL/GenBank/DDBJ databases">
        <title>Novel Thalassolituus-related marine hydrocarbonoclastic bacteria mediated algae-derived hydrocarbons mineralization in twilight zone of the northern South China Sea.</title>
        <authorList>
            <person name="Dong C."/>
        </authorList>
    </citation>
    <scope>NUCLEOTIDE SEQUENCE [LARGE SCALE GENOMIC DNA]</scope>
    <source>
        <strain evidence="2 3">IMCC1826</strain>
    </source>
</reference>
<dbReference type="Gene3D" id="3.40.50.880">
    <property type="match status" value="1"/>
</dbReference>
<dbReference type="PROSITE" id="PS51273">
    <property type="entry name" value="GATASE_TYPE_1"/>
    <property type="match status" value="1"/>
</dbReference>
<dbReference type="Proteomes" id="UP000714380">
    <property type="component" value="Unassembled WGS sequence"/>
</dbReference>
<protein>
    <submittedName>
        <fullName evidence="2">GMP synthase</fullName>
    </submittedName>
</protein>
<organism evidence="2 3">
    <name type="scientific">Thalassolituus marinus</name>
    <dbReference type="NCBI Taxonomy" id="671053"/>
    <lineage>
        <taxon>Bacteria</taxon>
        <taxon>Pseudomonadati</taxon>
        <taxon>Pseudomonadota</taxon>
        <taxon>Gammaproteobacteria</taxon>
        <taxon>Oceanospirillales</taxon>
        <taxon>Oceanospirillaceae</taxon>
        <taxon>Thalassolituus</taxon>
    </lineage>
</organism>
<dbReference type="EMBL" id="JAEDAH010000088">
    <property type="protein sequence ID" value="MCA6064627.1"/>
    <property type="molecule type" value="Genomic_DNA"/>
</dbReference>
<dbReference type="RefSeq" id="WP_225675782.1">
    <property type="nucleotide sequence ID" value="NZ_JAEDAH010000088.1"/>
</dbReference>
<accession>A0ABS7ZS77</accession>
<name>A0ABS7ZS77_9GAMM</name>
<dbReference type="PANTHER" id="PTHR42695">
    <property type="entry name" value="GLUTAMINE AMIDOTRANSFERASE YLR126C-RELATED"/>
    <property type="match status" value="1"/>
</dbReference>